<dbReference type="Proteomes" id="UP000638043">
    <property type="component" value="Unassembled WGS sequence"/>
</dbReference>
<keyword evidence="2" id="KW-1185">Reference proteome</keyword>
<comment type="caution">
    <text evidence="1">The sequence shown here is derived from an EMBL/GenBank/DDBJ whole genome shotgun (WGS) entry which is preliminary data.</text>
</comment>
<name>A0ABQ2N5L2_9MICO</name>
<reference evidence="2" key="1">
    <citation type="journal article" date="2019" name="Int. J. Syst. Evol. Microbiol.">
        <title>The Global Catalogue of Microorganisms (GCM) 10K type strain sequencing project: providing services to taxonomists for standard genome sequencing and annotation.</title>
        <authorList>
            <consortium name="The Broad Institute Genomics Platform"/>
            <consortium name="The Broad Institute Genome Sequencing Center for Infectious Disease"/>
            <person name="Wu L."/>
            <person name="Ma J."/>
        </authorList>
    </citation>
    <scope>NUCLEOTIDE SEQUENCE [LARGE SCALE GENOMIC DNA]</scope>
    <source>
        <strain evidence="2">CGMCC 4.7181</strain>
    </source>
</reference>
<evidence type="ECO:0000313" key="1">
    <source>
        <dbReference type="EMBL" id="GGO66413.1"/>
    </source>
</evidence>
<evidence type="ECO:0000313" key="2">
    <source>
        <dbReference type="Proteomes" id="UP000638043"/>
    </source>
</evidence>
<organism evidence="1 2">
    <name type="scientific">Microbacterium nanhaiense</name>
    <dbReference type="NCBI Taxonomy" id="1301026"/>
    <lineage>
        <taxon>Bacteria</taxon>
        <taxon>Bacillati</taxon>
        <taxon>Actinomycetota</taxon>
        <taxon>Actinomycetes</taxon>
        <taxon>Micrococcales</taxon>
        <taxon>Microbacteriaceae</taxon>
        <taxon>Microbacterium</taxon>
    </lineage>
</organism>
<proteinExistence type="predicted"/>
<gene>
    <name evidence="1" type="ORF">GCM10010910_25800</name>
</gene>
<dbReference type="EMBL" id="BMMQ01000009">
    <property type="protein sequence ID" value="GGO66413.1"/>
    <property type="molecule type" value="Genomic_DNA"/>
</dbReference>
<accession>A0ABQ2N5L2</accession>
<sequence>MRVSRVDIRTFDWPASIMLCASSAGFTYDMLPPMTDGVVNTLTLSIGGFASASLVLRVGEFLLTRAPARR</sequence>
<evidence type="ECO:0008006" key="3">
    <source>
        <dbReference type="Google" id="ProtNLM"/>
    </source>
</evidence>
<protein>
    <recommendedName>
        <fullName evidence="3">Two pore domain potassium channel family protein</fullName>
    </recommendedName>
</protein>